<feature type="compositionally biased region" description="Basic and acidic residues" evidence="1">
    <location>
        <begin position="172"/>
        <end position="189"/>
    </location>
</feature>
<dbReference type="AlphaFoldDB" id="A0A194S0S2"/>
<proteinExistence type="predicted"/>
<name>A0A194S0S2_RHOGW</name>
<feature type="compositionally biased region" description="Low complexity" evidence="1">
    <location>
        <begin position="50"/>
        <end position="65"/>
    </location>
</feature>
<feature type="compositionally biased region" description="Basic and acidic residues" evidence="1">
    <location>
        <begin position="1"/>
        <end position="32"/>
    </location>
</feature>
<feature type="region of interest" description="Disordered" evidence="1">
    <location>
        <begin position="1"/>
        <end position="253"/>
    </location>
</feature>
<dbReference type="OrthoDB" id="2529788at2759"/>
<dbReference type="STRING" id="578459.A0A194S0S2"/>
<feature type="compositionally biased region" description="Gly residues" evidence="1">
    <location>
        <begin position="204"/>
        <end position="221"/>
    </location>
</feature>
<feature type="compositionally biased region" description="Polar residues" evidence="1">
    <location>
        <begin position="33"/>
        <end position="43"/>
    </location>
</feature>
<protein>
    <submittedName>
        <fullName evidence="2">Uncharacterized protein</fullName>
    </submittedName>
</protein>
<evidence type="ECO:0000313" key="3">
    <source>
        <dbReference type="Proteomes" id="UP000053890"/>
    </source>
</evidence>
<dbReference type="GeneID" id="28974932"/>
<gene>
    <name evidence="2" type="ORF">RHOBADRAFT_44815</name>
</gene>
<keyword evidence="3" id="KW-1185">Reference proteome</keyword>
<evidence type="ECO:0000313" key="2">
    <source>
        <dbReference type="EMBL" id="KPV74328.1"/>
    </source>
</evidence>
<dbReference type="EMBL" id="KQ474080">
    <property type="protein sequence ID" value="KPV74328.1"/>
    <property type="molecule type" value="Genomic_DNA"/>
</dbReference>
<dbReference type="Proteomes" id="UP000053890">
    <property type="component" value="Unassembled WGS sequence"/>
</dbReference>
<organism evidence="2 3">
    <name type="scientific">Rhodotorula graminis (strain WP1)</name>
    <dbReference type="NCBI Taxonomy" id="578459"/>
    <lineage>
        <taxon>Eukaryota</taxon>
        <taxon>Fungi</taxon>
        <taxon>Dikarya</taxon>
        <taxon>Basidiomycota</taxon>
        <taxon>Pucciniomycotina</taxon>
        <taxon>Microbotryomycetes</taxon>
        <taxon>Sporidiobolales</taxon>
        <taxon>Sporidiobolaceae</taxon>
        <taxon>Rhodotorula</taxon>
    </lineage>
</organism>
<dbReference type="OMA" id="GICHATP"/>
<evidence type="ECO:0000256" key="1">
    <source>
        <dbReference type="SAM" id="MobiDB-lite"/>
    </source>
</evidence>
<sequence length="253" mass="26398">MGILDKATEFIHGNKTDSTSGRDESAIHRDDQQSYGGPTSGFDSTAERYSLSSADSAQQQQQQSSFGGGETQGMGPQSGSAGGDDAEWEDDDSKARRRGSTASSSSRRGDANAYSSSRGDFSAATGGAYGSTATPRYGAAEAGADGAFLGEREEDDQERQAGQEQRNNPFGEGRDEQPGYEGGHDERQDSSYGGGDRGVDFVASGGGSAYGDGMNEYGGAGRNNDGEGRSSYQPDQPSEQRDGYSGGERSAYP</sequence>
<dbReference type="RefSeq" id="XP_018270377.1">
    <property type="nucleotide sequence ID" value="XM_018414484.1"/>
</dbReference>
<feature type="compositionally biased region" description="Low complexity" evidence="1">
    <location>
        <begin position="122"/>
        <end position="134"/>
    </location>
</feature>
<reference evidence="2 3" key="1">
    <citation type="journal article" date="2015" name="Front. Microbiol.">
        <title>Genome sequence of the plant growth promoting endophytic yeast Rhodotorula graminis WP1.</title>
        <authorList>
            <person name="Firrincieli A."/>
            <person name="Otillar R."/>
            <person name="Salamov A."/>
            <person name="Schmutz J."/>
            <person name="Khan Z."/>
            <person name="Redman R.S."/>
            <person name="Fleck N.D."/>
            <person name="Lindquist E."/>
            <person name="Grigoriev I.V."/>
            <person name="Doty S.L."/>
        </authorList>
    </citation>
    <scope>NUCLEOTIDE SEQUENCE [LARGE SCALE GENOMIC DNA]</scope>
    <source>
        <strain evidence="2 3">WP1</strain>
    </source>
</reference>
<accession>A0A194S0S2</accession>